<dbReference type="InterPro" id="IPR006665">
    <property type="entry name" value="OmpA-like"/>
</dbReference>
<keyword evidence="5 9" id="KW-1133">Transmembrane helix</keyword>
<keyword evidence="12" id="KW-1185">Reference proteome</keyword>
<dbReference type="EMBL" id="LN681225">
    <property type="protein sequence ID" value="CEK11271.1"/>
    <property type="molecule type" value="Genomic_DNA"/>
</dbReference>
<evidence type="ECO:0000256" key="6">
    <source>
        <dbReference type="ARBA" id="ARBA00023136"/>
    </source>
</evidence>
<organism evidence="11 12">
    <name type="scientific">Legionella hackeliae</name>
    <dbReference type="NCBI Taxonomy" id="449"/>
    <lineage>
        <taxon>Bacteria</taxon>
        <taxon>Pseudomonadati</taxon>
        <taxon>Pseudomonadota</taxon>
        <taxon>Gammaproteobacteria</taxon>
        <taxon>Legionellales</taxon>
        <taxon>Legionellaceae</taxon>
        <taxon>Legionella</taxon>
    </lineage>
</organism>
<dbReference type="Proteomes" id="UP000032803">
    <property type="component" value="Chromosome I"/>
</dbReference>
<keyword evidence="4 9" id="KW-0812">Transmembrane</keyword>
<feature type="compositionally biased region" description="Basic and acidic residues" evidence="8">
    <location>
        <begin position="59"/>
        <end position="76"/>
    </location>
</feature>
<evidence type="ECO:0000256" key="8">
    <source>
        <dbReference type="SAM" id="MobiDB-lite"/>
    </source>
</evidence>
<dbReference type="Gene3D" id="3.30.1330.60">
    <property type="entry name" value="OmpA-like domain"/>
    <property type="match status" value="1"/>
</dbReference>
<comment type="similarity">
    <text evidence="2">Belongs to the MotB family.</text>
</comment>
<feature type="transmembrane region" description="Helical" evidence="9">
    <location>
        <begin position="21"/>
        <end position="38"/>
    </location>
</feature>
<keyword evidence="6 7" id="KW-0472">Membrane</keyword>
<evidence type="ECO:0000256" key="1">
    <source>
        <dbReference type="ARBA" id="ARBA00004162"/>
    </source>
</evidence>
<dbReference type="GO" id="GO:0005886">
    <property type="term" value="C:plasma membrane"/>
    <property type="evidence" value="ECO:0007669"/>
    <property type="project" value="UniProtKB-SubCell"/>
</dbReference>
<dbReference type="CDD" id="cd07185">
    <property type="entry name" value="OmpA_C-like"/>
    <property type="match status" value="1"/>
</dbReference>
<evidence type="ECO:0000256" key="4">
    <source>
        <dbReference type="ARBA" id="ARBA00022692"/>
    </source>
</evidence>
<evidence type="ECO:0000259" key="10">
    <source>
        <dbReference type="PROSITE" id="PS51123"/>
    </source>
</evidence>
<dbReference type="InterPro" id="IPR025713">
    <property type="entry name" value="MotB-like_N_dom"/>
</dbReference>
<dbReference type="PROSITE" id="PS51123">
    <property type="entry name" value="OMPA_2"/>
    <property type="match status" value="1"/>
</dbReference>
<evidence type="ECO:0000313" key="11">
    <source>
        <dbReference type="EMBL" id="CEK11271.1"/>
    </source>
</evidence>
<feature type="domain" description="OmpA-like" evidence="10">
    <location>
        <begin position="109"/>
        <end position="229"/>
    </location>
</feature>
<evidence type="ECO:0000313" key="12">
    <source>
        <dbReference type="Proteomes" id="UP000032803"/>
    </source>
</evidence>
<dbReference type="PANTHER" id="PTHR30329:SF20">
    <property type="entry name" value="EXPORTED PROTEIN"/>
    <property type="match status" value="1"/>
</dbReference>
<dbReference type="PANTHER" id="PTHR30329">
    <property type="entry name" value="STATOR ELEMENT OF FLAGELLAR MOTOR COMPLEX"/>
    <property type="match status" value="1"/>
</dbReference>
<evidence type="ECO:0000256" key="2">
    <source>
        <dbReference type="ARBA" id="ARBA00008914"/>
    </source>
</evidence>
<dbReference type="OrthoDB" id="9815217at2"/>
<dbReference type="STRING" id="449.LHA_2250"/>
<dbReference type="PATRIC" id="fig|449.7.peg.210"/>
<dbReference type="InterPro" id="IPR036737">
    <property type="entry name" value="OmpA-like_sf"/>
</dbReference>
<keyword evidence="3" id="KW-1003">Cell membrane</keyword>
<proteinExistence type="inferred from homology"/>
<evidence type="ECO:0000256" key="3">
    <source>
        <dbReference type="ARBA" id="ARBA00022475"/>
    </source>
</evidence>
<dbReference type="KEGG" id="lha:LHA_2250"/>
<sequence>MHGRKKKADNHEDAHRWVVSYADFITLLFAFFVVMYAISSVNVSKYKSLAQGMHSAFAKKGDKKPVDEPPKLKDPNSPEATSNPKDPFGDLVKSLAELQDSDYQMNPQDGWVELDIKAGALFESGSAELRPIAFVKLMQIADVVKKLPYPIALEGYTDDVPISTNQYPSNWELSAARAASVARMLTMFGVGQSRITVTGFGDQYPIADNATEEGRAKNRRVNMIIAKDKTIPRLLNPAIVMKTPKLVTDEDDYEKISPKKVDKVDKTKKTELKTKEPS</sequence>
<accession>A0A0A8UUT2</accession>
<evidence type="ECO:0000256" key="9">
    <source>
        <dbReference type="SAM" id="Phobius"/>
    </source>
</evidence>
<dbReference type="RefSeq" id="WP_045106498.1">
    <property type="nucleotide sequence ID" value="NZ_LNYF01000001.1"/>
</dbReference>
<dbReference type="SUPFAM" id="SSF103088">
    <property type="entry name" value="OmpA-like"/>
    <property type="match status" value="1"/>
</dbReference>
<feature type="region of interest" description="Disordered" evidence="8">
    <location>
        <begin position="58"/>
        <end position="88"/>
    </location>
</feature>
<gene>
    <name evidence="11" type="ORF">LHA_2250</name>
</gene>
<dbReference type="AlphaFoldDB" id="A0A0A8UUT2"/>
<evidence type="ECO:0000256" key="7">
    <source>
        <dbReference type="PROSITE-ProRule" id="PRU00473"/>
    </source>
</evidence>
<dbReference type="Pfam" id="PF00691">
    <property type="entry name" value="OmpA"/>
    <property type="match status" value="1"/>
</dbReference>
<dbReference type="Pfam" id="PF13677">
    <property type="entry name" value="MotB_plug"/>
    <property type="match status" value="1"/>
</dbReference>
<dbReference type="InterPro" id="IPR050330">
    <property type="entry name" value="Bact_OuterMem_StrucFunc"/>
</dbReference>
<dbReference type="HOGENOM" id="CLU_016890_0_0_6"/>
<name>A0A0A8UUT2_LEGHA</name>
<reference evidence="12" key="1">
    <citation type="submission" date="2014-09" db="EMBL/GenBank/DDBJ databases">
        <authorList>
            <person name="Gomez-Valero L."/>
        </authorList>
    </citation>
    <scope>NUCLEOTIDE SEQUENCE [LARGE SCALE GENOMIC DNA]</scope>
    <source>
        <strain evidence="12">ATCC35250</strain>
    </source>
</reference>
<evidence type="ECO:0000256" key="5">
    <source>
        <dbReference type="ARBA" id="ARBA00022989"/>
    </source>
</evidence>
<protein>
    <recommendedName>
        <fullName evidence="10">OmpA-like domain-containing protein</fullName>
    </recommendedName>
</protein>
<comment type="subcellular location">
    <subcellularLocation>
        <location evidence="1">Cell membrane</location>
        <topology evidence="1">Single-pass membrane protein</topology>
    </subcellularLocation>
</comment>